<organism evidence="6 7">
    <name type="scientific">Halomicronema hongdechloris C2206</name>
    <dbReference type="NCBI Taxonomy" id="1641165"/>
    <lineage>
        <taxon>Bacteria</taxon>
        <taxon>Bacillati</taxon>
        <taxon>Cyanobacteriota</taxon>
        <taxon>Cyanophyceae</taxon>
        <taxon>Nodosilineales</taxon>
        <taxon>Nodosilineaceae</taxon>
        <taxon>Halomicronema</taxon>
    </lineage>
</organism>
<dbReference type="PRINTS" id="PR00413">
    <property type="entry name" value="HADHALOGNASE"/>
</dbReference>
<comment type="cofactor">
    <cofactor evidence="1">
        <name>Mg(2+)</name>
        <dbReference type="ChEBI" id="CHEBI:18420"/>
    </cofactor>
</comment>
<keyword evidence="7" id="KW-1185">Reference proteome</keyword>
<dbReference type="RefSeq" id="WP_088429359.1">
    <property type="nucleotide sequence ID" value="NZ_CP021983.2"/>
</dbReference>
<gene>
    <name evidence="6" type="ORF">XM38_013760</name>
</gene>
<evidence type="ECO:0000256" key="1">
    <source>
        <dbReference type="ARBA" id="ARBA00001946"/>
    </source>
</evidence>
<evidence type="ECO:0000256" key="4">
    <source>
        <dbReference type="ARBA" id="ARBA00022842"/>
    </source>
</evidence>
<dbReference type="Gene3D" id="3.40.50.1000">
    <property type="entry name" value="HAD superfamily/HAD-like"/>
    <property type="match status" value="1"/>
</dbReference>
<dbReference type="GO" id="GO:0046872">
    <property type="term" value="F:metal ion binding"/>
    <property type="evidence" value="ECO:0007669"/>
    <property type="project" value="UniProtKB-KW"/>
</dbReference>
<dbReference type="SFLD" id="SFLDS00003">
    <property type="entry name" value="Haloacid_Dehalogenase"/>
    <property type="match status" value="1"/>
</dbReference>
<dbReference type="Pfam" id="PF13419">
    <property type="entry name" value="HAD_2"/>
    <property type="match status" value="1"/>
</dbReference>
<dbReference type="EC" id="3.1.3.-" evidence="6"/>
<dbReference type="InterPro" id="IPR051600">
    <property type="entry name" value="Beta-PGM-like"/>
</dbReference>
<keyword evidence="3" id="KW-0479">Metal-binding</keyword>
<evidence type="ECO:0000313" key="6">
    <source>
        <dbReference type="EMBL" id="ASC70437.1"/>
    </source>
</evidence>
<dbReference type="AlphaFoldDB" id="A0A1Z3HK31"/>
<dbReference type="OrthoDB" id="9797743at2"/>
<dbReference type="SFLD" id="SFLDG01129">
    <property type="entry name" value="C1.5:_HAD__Beta-PGM__Phosphata"/>
    <property type="match status" value="1"/>
</dbReference>
<dbReference type="SUPFAM" id="SSF56784">
    <property type="entry name" value="HAD-like"/>
    <property type="match status" value="1"/>
</dbReference>
<dbReference type="GO" id="GO:0016787">
    <property type="term" value="F:hydrolase activity"/>
    <property type="evidence" value="ECO:0007669"/>
    <property type="project" value="UniProtKB-KW"/>
</dbReference>
<proteinExistence type="inferred from homology"/>
<dbReference type="PANTHER" id="PTHR46193">
    <property type="entry name" value="6-PHOSPHOGLUCONATE PHOSPHATASE"/>
    <property type="match status" value="1"/>
</dbReference>
<evidence type="ECO:0000256" key="3">
    <source>
        <dbReference type="ARBA" id="ARBA00022723"/>
    </source>
</evidence>
<evidence type="ECO:0000256" key="2">
    <source>
        <dbReference type="ARBA" id="ARBA00006171"/>
    </source>
</evidence>
<dbReference type="InterPro" id="IPR041492">
    <property type="entry name" value="HAD_2"/>
</dbReference>
<dbReference type="InterPro" id="IPR023198">
    <property type="entry name" value="PGP-like_dom2"/>
</dbReference>
<dbReference type="InterPro" id="IPR023214">
    <property type="entry name" value="HAD_sf"/>
</dbReference>
<evidence type="ECO:0000313" key="7">
    <source>
        <dbReference type="Proteomes" id="UP000191901"/>
    </source>
</evidence>
<dbReference type="EMBL" id="CP021983">
    <property type="protein sequence ID" value="ASC70437.1"/>
    <property type="molecule type" value="Genomic_DNA"/>
</dbReference>
<comment type="similarity">
    <text evidence="2">Belongs to the HAD-like hydrolase superfamily. CbbY/CbbZ/Gph/YieH family.</text>
</comment>
<dbReference type="KEGG" id="hhg:XM38_013760"/>
<keyword evidence="4" id="KW-0460">Magnesium</keyword>
<dbReference type="NCBIfam" id="TIGR01509">
    <property type="entry name" value="HAD-SF-IA-v3"/>
    <property type="match status" value="1"/>
</dbReference>
<keyword evidence="6" id="KW-0378">Hydrolase</keyword>
<dbReference type="SFLD" id="SFLDG01135">
    <property type="entry name" value="C1.5.6:_HAD__Beta-PGM__Phospha"/>
    <property type="match status" value="1"/>
</dbReference>
<sequence>MSSLLLDSILDSCQAVIFDMDGVIADTEPLKFQAYQFVFREEYGIELPIEDIAWRGMKEQSVIAYWFNKFQLVGDPQKLIEDKRAAYHSLLVQGKITAIPGIMAFIKYLRSLGKLRAVATSSSCQEAVMVLEALHIRDAFHQVITRDDVQRMKPDPEVYLAAASALGANPSNCIVFEDSQSGVGAAKAAGMFCVGVLTSFSRKSLGPVDQVINDFTDLAINF</sequence>
<dbReference type="Proteomes" id="UP000191901">
    <property type="component" value="Chromosome"/>
</dbReference>
<dbReference type="Gene3D" id="1.10.150.240">
    <property type="entry name" value="Putative phosphatase, domain 2"/>
    <property type="match status" value="1"/>
</dbReference>
<dbReference type="PANTHER" id="PTHR46193:SF18">
    <property type="entry name" value="HEXITOL PHOSPHATASE B"/>
    <property type="match status" value="1"/>
</dbReference>
<keyword evidence="5" id="KW-0119">Carbohydrate metabolism</keyword>
<evidence type="ECO:0000256" key="5">
    <source>
        <dbReference type="ARBA" id="ARBA00023277"/>
    </source>
</evidence>
<name>A0A1Z3HK31_9CYAN</name>
<dbReference type="InterPro" id="IPR036412">
    <property type="entry name" value="HAD-like_sf"/>
</dbReference>
<dbReference type="InterPro" id="IPR006439">
    <property type="entry name" value="HAD-SF_hydro_IA"/>
</dbReference>
<accession>A0A1Z3HK31</accession>
<protein>
    <submittedName>
        <fullName evidence="6">Phosphorylated carbohydrates phosphatase</fullName>
        <ecNumber evidence="6">3.1.3.-</ecNumber>
    </submittedName>
</protein>
<reference evidence="6 7" key="1">
    <citation type="journal article" date="2016" name="Biochim. Biophys. Acta">
        <title>Characterization of red-shifted phycobilisomes isolated from the chlorophyll f-containing cyanobacterium Halomicronema hongdechloris.</title>
        <authorList>
            <person name="Li Y."/>
            <person name="Lin Y."/>
            <person name="Garvey C.J."/>
            <person name="Birch D."/>
            <person name="Corkery R.W."/>
            <person name="Loughlin P.C."/>
            <person name="Scheer H."/>
            <person name="Willows R.D."/>
            <person name="Chen M."/>
        </authorList>
    </citation>
    <scope>NUCLEOTIDE SEQUENCE [LARGE SCALE GENOMIC DNA]</scope>
    <source>
        <strain evidence="6 7">C2206</strain>
    </source>
</reference>